<dbReference type="PROSITE" id="PS50238">
    <property type="entry name" value="RHOGAP"/>
    <property type="match status" value="1"/>
</dbReference>
<dbReference type="SMART" id="SM00324">
    <property type="entry name" value="RhoGAP"/>
    <property type="match status" value="1"/>
</dbReference>
<protein>
    <recommendedName>
        <fullName evidence="7">Rho GTPase-activating protein</fullName>
    </recommendedName>
</protein>
<dbReference type="InterPro" id="IPR052227">
    <property type="entry name" value="Arf-Rho-GAP_ANK-PH_domain"/>
</dbReference>
<evidence type="ECO:0000256" key="2">
    <source>
        <dbReference type="SAM" id="MobiDB-lite"/>
    </source>
</evidence>
<dbReference type="InterPro" id="IPR001849">
    <property type="entry name" value="PH_domain"/>
</dbReference>
<reference evidence="5 6" key="1">
    <citation type="journal article" date="2023" name="Nucleic Acids Res.">
        <title>The hologenome of Daphnia magna reveals possible DNA methylation and microbiome-mediated evolution of the host genome.</title>
        <authorList>
            <person name="Chaturvedi A."/>
            <person name="Li X."/>
            <person name="Dhandapani V."/>
            <person name="Marshall H."/>
            <person name="Kissane S."/>
            <person name="Cuenca-Cambronero M."/>
            <person name="Asole G."/>
            <person name="Calvet F."/>
            <person name="Ruiz-Romero M."/>
            <person name="Marangio P."/>
            <person name="Guigo R."/>
            <person name="Rago D."/>
            <person name="Mirbahai L."/>
            <person name="Eastwood N."/>
            <person name="Colbourne J.K."/>
            <person name="Zhou J."/>
            <person name="Mallon E."/>
            <person name="Orsini L."/>
        </authorList>
    </citation>
    <scope>NUCLEOTIDE SEQUENCE [LARGE SCALE GENOMIC DNA]</scope>
    <source>
        <strain evidence="5">LRV0_1</strain>
    </source>
</reference>
<feature type="compositionally biased region" description="Polar residues" evidence="2">
    <location>
        <begin position="43"/>
        <end position="55"/>
    </location>
</feature>
<dbReference type="Pfam" id="PF00620">
    <property type="entry name" value="RhoGAP"/>
    <property type="match status" value="1"/>
</dbReference>
<dbReference type="InterPro" id="IPR008936">
    <property type="entry name" value="Rho_GTPase_activation_prot"/>
</dbReference>
<proteinExistence type="predicted"/>
<dbReference type="Gene3D" id="2.30.29.30">
    <property type="entry name" value="Pleckstrin-homology domain (PH domain)/Phosphotyrosine-binding domain (PTB)"/>
    <property type="match status" value="1"/>
</dbReference>
<dbReference type="InterPro" id="IPR011993">
    <property type="entry name" value="PH-like_dom_sf"/>
</dbReference>
<evidence type="ECO:0000259" key="3">
    <source>
        <dbReference type="PROSITE" id="PS50003"/>
    </source>
</evidence>
<keyword evidence="6" id="KW-1185">Reference proteome</keyword>
<dbReference type="Gene3D" id="1.10.555.10">
    <property type="entry name" value="Rho GTPase activation protein"/>
    <property type="match status" value="1"/>
</dbReference>
<evidence type="ECO:0000313" key="6">
    <source>
        <dbReference type="Proteomes" id="UP001234178"/>
    </source>
</evidence>
<feature type="domain" description="Rho-GAP" evidence="4">
    <location>
        <begin position="427"/>
        <end position="617"/>
    </location>
</feature>
<dbReference type="EMBL" id="JAOYFB010000001">
    <property type="protein sequence ID" value="KAK4004883.1"/>
    <property type="molecule type" value="Genomic_DNA"/>
</dbReference>
<dbReference type="PROSITE" id="PS50003">
    <property type="entry name" value="PH_DOMAIN"/>
    <property type="match status" value="1"/>
</dbReference>
<dbReference type="SUPFAM" id="SSF48350">
    <property type="entry name" value="GTPase activation domain, GAP"/>
    <property type="match status" value="1"/>
</dbReference>
<name>A0ABQ9YW57_9CRUS</name>
<accession>A0ABQ9YW57</accession>
<dbReference type="Proteomes" id="UP001234178">
    <property type="component" value="Unassembled WGS sequence"/>
</dbReference>
<dbReference type="SUPFAM" id="SSF50729">
    <property type="entry name" value="PH domain-like"/>
    <property type="match status" value="1"/>
</dbReference>
<evidence type="ECO:0008006" key="7">
    <source>
        <dbReference type="Google" id="ProtNLM"/>
    </source>
</evidence>
<feature type="domain" description="PH" evidence="3">
    <location>
        <begin position="214"/>
        <end position="311"/>
    </location>
</feature>
<sequence length="867" mass="98640">MAYEQEDLYENVVFRNSQIVYPPDMACHLTPTSSADSRIFRTDPSQETSKPTRPRQSLLDAFDPVLQRKSVTSSSRPKHSEVLKLSHIDFTDHSAPPPLPKRNASFKVHQYDPVAIENGRVEFQMKQEKVPALVIPCVESSTTSEEEEELPACPSAPKNATHKEKVKVLMNKVANVDWLTGRKRFSTTNVPQIKESDLTESGTTQQLKLGTTDTLGHAGMLIWSISGSKKDPQNLWTELKNRVLSAFTGQTTEAPIYEINLEKLVSIGLSGAEESLCFELAHSKEKSKLIITVNTAKERFKWMEWILESAYGDIFSPELRKCFTRSGRVFIKDGITGEWQIAWLLIQSYSKKLWVKKTVGPIVCEDLRKVHSVSQLSDGGGSPYALQVGSPIVIHWPDHTCYIQSDLKAETEAWFLLSRAVALQSGTDLEDHQLTADDVPVLVECCIKFIETYGMLTEGIYRRSGVQSKINRLLVGLRYDAWNVHISCDEYTEHDVANVLKRFFRTLPEPLLTNELYSQWIDGLTLDSHEHQLELYKHLISGLPHVNRRTLRKLLGHLHAVQNKCEKNLMSVSNLAALWGPNLMTVESARDHTSNFSHTNAETDVVLQLIQYYPWLFDVDREKLAVNDQISEMQERLEQGAFAKKTAGDIRTWIFSEMIDQDIAVEIGPRIKVCDVIPGLRPADHKANSAILMESICQGDLRRPLHLKELLLPALLKWADWSEEYRKDNHLVFGQHPTIAKLCDNDKSLSPKSIFEVHYSGPKNKGFRQCPFEFCQARFTLLKDLKNHTIYGRWDLENILWYLGGDSRRNAPTKWCITFIERDVPVPKKGHLFLGHCMAFATETDYLTFLKYLILTEFEGGLSGFVV</sequence>
<dbReference type="PANTHER" id="PTHR45899:SF2">
    <property type="entry name" value="RHO GTPASE ACTIVATING PROTEIN AT 15B, ISOFORM C"/>
    <property type="match status" value="1"/>
</dbReference>
<feature type="region of interest" description="Disordered" evidence="2">
    <location>
        <begin position="31"/>
        <end position="60"/>
    </location>
</feature>
<gene>
    <name evidence="5" type="ORF">OUZ56_006611</name>
</gene>
<dbReference type="CDD" id="cd00821">
    <property type="entry name" value="PH"/>
    <property type="match status" value="1"/>
</dbReference>
<evidence type="ECO:0000256" key="1">
    <source>
        <dbReference type="ARBA" id="ARBA00022468"/>
    </source>
</evidence>
<keyword evidence="1" id="KW-0343">GTPase activation</keyword>
<dbReference type="InterPro" id="IPR000198">
    <property type="entry name" value="RhoGAP_dom"/>
</dbReference>
<organism evidence="5 6">
    <name type="scientific">Daphnia magna</name>
    <dbReference type="NCBI Taxonomy" id="35525"/>
    <lineage>
        <taxon>Eukaryota</taxon>
        <taxon>Metazoa</taxon>
        <taxon>Ecdysozoa</taxon>
        <taxon>Arthropoda</taxon>
        <taxon>Crustacea</taxon>
        <taxon>Branchiopoda</taxon>
        <taxon>Diplostraca</taxon>
        <taxon>Cladocera</taxon>
        <taxon>Anomopoda</taxon>
        <taxon>Daphniidae</taxon>
        <taxon>Daphnia</taxon>
    </lineage>
</organism>
<comment type="caution">
    <text evidence="5">The sequence shown here is derived from an EMBL/GenBank/DDBJ whole genome shotgun (WGS) entry which is preliminary data.</text>
</comment>
<dbReference type="PANTHER" id="PTHR45899">
    <property type="entry name" value="RHO GTPASE ACTIVATING PROTEIN AT 15B, ISOFORM C"/>
    <property type="match status" value="1"/>
</dbReference>
<evidence type="ECO:0000313" key="5">
    <source>
        <dbReference type="EMBL" id="KAK4004883.1"/>
    </source>
</evidence>
<evidence type="ECO:0000259" key="4">
    <source>
        <dbReference type="PROSITE" id="PS50238"/>
    </source>
</evidence>